<dbReference type="Pfam" id="PF07396">
    <property type="entry name" value="Porin_O_P"/>
    <property type="match status" value="1"/>
</dbReference>
<accession>A0ABZ0IJL3</accession>
<name>A0ABZ0IJL3_9GAMM</name>
<dbReference type="InterPro" id="IPR010870">
    <property type="entry name" value="Porin_O/P"/>
</dbReference>
<dbReference type="Proteomes" id="UP001626549">
    <property type="component" value="Chromosome"/>
</dbReference>
<sequence length="387" mass="43574">MILSMVARGSTASSLVFLYVVLRPGFLYAESEPSPTLVSLWSSANLYDASSNDSLLQKITLSGRLQADGAIFDAKQGRFEDALWRRFRFGFKAQLRESWLVHVEGDWDLNANTSRGDDESDESFNRFTDAYIAWTPSEKLQIKLLKQSAGFTLDGATSSTKLLTPQRNNLTNNLWFTSEYFTGVSAAGETDGGLMWKAGLFSAESNEDFGLFEAGAFTLLSLGHDFSGHLSVDRAELRIDYVHNEEREGAQTPDLSQVLSLSSKWEADKWGLWSDLALGNGYGDRSDTRGLTLMPFYTYSPQFQAVLRYTWLESADDNGVRLGRYEREIVEERGDEYQEFYAGVNVFFYGHKLKWQSGLQFTEMQDSANDGGAYRGWGFTTGLRAFW</sequence>
<evidence type="ECO:0000313" key="1">
    <source>
        <dbReference type="EMBL" id="WOJ98475.1"/>
    </source>
</evidence>
<organism evidence="1 2">
    <name type="scientific">Congregibacter brevis</name>
    <dbReference type="NCBI Taxonomy" id="3081201"/>
    <lineage>
        <taxon>Bacteria</taxon>
        <taxon>Pseudomonadati</taxon>
        <taxon>Pseudomonadota</taxon>
        <taxon>Gammaproteobacteria</taxon>
        <taxon>Cellvibrionales</taxon>
        <taxon>Halieaceae</taxon>
        <taxon>Congregibacter</taxon>
    </lineage>
</organism>
<protein>
    <submittedName>
        <fullName evidence="1">Porin</fullName>
    </submittedName>
</protein>
<keyword evidence="2" id="KW-1185">Reference proteome</keyword>
<proteinExistence type="predicted"/>
<dbReference type="EMBL" id="CP136865">
    <property type="protein sequence ID" value="WOJ98475.1"/>
    <property type="molecule type" value="Genomic_DNA"/>
</dbReference>
<dbReference type="RefSeq" id="WP_407329835.1">
    <property type="nucleotide sequence ID" value="NZ_CP136865.1"/>
</dbReference>
<evidence type="ECO:0000313" key="2">
    <source>
        <dbReference type="Proteomes" id="UP001626549"/>
    </source>
</evidence>
<dbReference type="SUPFAM" id="SSF56935">
    <property type="entry name" value="Porins"/>
    <property type="match status" value="1"/>
</dbReference>
<gene>
    <name evidence="1" type="ORF">R0137_07860</name>
</gene>
<reference evidence="1 2" key="1">
    <citation type="submission" date="2023-10" db="EMBL/GenBank/DDBJ databases">
        <title>Two novel species belonging to the OM43/NOR5 clade.</title>
        <authorList>
            <person name="Park M."/>
        </authorList>
    </citation>
    <scope>NUCLEOTIDE SEQUENCE [LARGE SCALE GENOMIC DNA]</scope>
    <source>
        <strain evidence="1 2">IMCC45268</strain>
    </source>
</reference>
<dbReference type="Gene3D" id="2.40.160.10">
    <property type="entry name" value="Porin"/>
    <property type="match status" value="1"/>
</dbReference>
<dbReference type="InterPro" id="IPR023614">
    <property type="entry name" value="Porin_dom_sf"/>
</dbReference>